<dbReference type="Gene3D" id="2.60.40.10">
    <property type="entry name" value="Immunoglobulins"/>
    <property type="match status" value="1"/>
</dbReference>
<keyword evidence="4" id="KW-1185">Reference proteome</keyword>
<dbReference type="Pfam" id="PF13620">
    <property type="entry name" value="CarboxypepD_reg"/>
    <property type="match status" value="1"/>
</dbReference>
<accession>A0ABR9XH29</accession>
<dbReference type="Gene3D" id="2.60.40.1930">
    <property type="match status" value="2"/>
</dbReference>
<organism evidence="3 4">
    <name type="scientific">Mucilaginibacter boryungensis</name>
    <dbReference type="NCBI Taxonomy" id="768480"/>
    <lineage>
        <taxon>Bacteria</taxon>
        <taxon>Pseudomonadati</taxon>
        <taxon>Bacteroidota</taxon>
        <taxon>Sphingobacteriia</taxon>
        <taxon>Sphingobacteriales</taxon>
        <taxon>Sphingobacteriaceae</taxon>
        <taxon>Mucilaginibacter</taxon>
    </lineage>
</organism>
<dbReference type="RefSeq" id="WP_194105734.1">
    <property type="nucleotide sequence ID" value="NZ_JADFFM010000001.1"/>
</dbReference>
<feature type="domain" description="Macroglobulin" evidence="2">
    <location>
        <begin position="37"/>
        <end position="119"/>
    </location>
</feature>
<dbReference type="SUPFAM" id="SSF49452">
    <property type="entry name" value="Starch-binding domain-like"/>
    <property type="match status" value="1"/>
</dbReference>
<evidence type="ECO:0000256" key="1">
    <source>
        <dbReference type="SAM" id="SignalP"/>
    </source>
</evidence>
<protein>
    <submittedName>
        <fullName evidence="3">Carboxypeptidase regulatory-like domain-containing protein</fullName>
    </submittedName>
</protein>
<comment type="caution">
    <text evidence="3">The sequence shown here is derived from an EMBL/GenBank/DDBJ whole genome shotgun (WGS) entry which is preliminary data.</text>
</comment>
<name>A0ABR9XH29_9SPHI</name>
<sequence>MNYLKHQFALALLFISVSALAQTPPPVQNKMKLFFEKVYIHTDRALYAPGEDLWFKAYVINARDNHLIGTSKNLYVELIAPGDSIVSKEIVYLEDGIAKGDFSIKPKLPAGNYRLRAYTNWMRNFGDNFIFEKPVTITGNTEATGKRAVTSIQAEKNRTSTSILSQPALRFFPEGGSLVNEISSIVAVRAENAQGKGIPAAGAIISAAGDTVAHFSCDSLGMGAFALLPFAGQSYHGTIKYQGQNITAQLPAALANGLALKIAKKDTLLYITISCDKATAASLAGKPFTLSAKHAGSTVIDQQIQLTGNQVSVKIPQDILPEGIAAFTLYDDQHKPNCERLIYIDRSTNTVKFAIGLDKPVYKPRERVNVNIKITDAKNHPVNGNLSVAVVDAGLNPVERSNIAAYFMLQSEIKGNIEHAERYFDTTNINRVKQLDLLLLTQGWRDFVWKRLADAPINISYLPEQGFTLNGRVKKESNKAPVAAANVTLSAPRASGQKLFFTQTDASGNYYFDNLQLFGEQNVRVSTRDVKGEANGIIELDSLATHSLSVNKAGVKSNQDVNPQLIAEVARRAPLIKGLDSVTNLKEVKIRGTHNITLRDQIAVTSGYPDEVLNVKADDLTFKSLKAYILYASKQAKPDPNGDNIVFFADGHTYKPRIIVDNTEVPFTDEDDADILEHYYNSYLNLPMNVVEKVVIKRLMAGLKAPKIGGNQQANIMGNTVLGAKSGGINFIFIIYLTLKPGALQKNNGGITTANIQGYYEARTFYKPIHNSTGFDSSKPDMRNTIHWEPMVKTDATGSAKVSFYNADPKTTVRVIVQGVTDTGEPVNAVKNYVVK</sequence>
<dbReference type="EMBL" id="JADFFM010000001">
    <property type="protein sequence ID" value="MBE9666369.1"/>
    <property type="molecule type" value="Genomic_DNA"/>
</dbReference>
<proteinExistence type="predicted"/>
<gene>
    <name evidence="3" type="ORF">IRJ18_08360</name>
</gene>
<reference evidence="3 4" key="1">
    <citation type="submission" date="2020-10" db="EMBL/GenBank/DDBJ databases">
        <title>Mucilaginibacter mali sp. nov., isolated from rhizosphere soil of apple orchard.</title>
        <authorList>
            <person name="Lee J.-S."/>
            <person name="Kim H.S."/>
            <person name="Kim J.-S."/>
        </authorList>
    </citation>
    <scope>NUCLEOTIDE SEQUENCE [LARGE SCALE GENOMIC DNA]</scope>
    <source>
        <strain evidence="3 4">KCTC 23157</strain>
    </source>
</reference>
<dbReference type="Pfam" id="PF01835">
    <property type="entry name" value="MG2"/>
    <property type="match status" value="1"/>
</dbReference>
<feature type="chain" id="PRO_5046265656" evidence="1">
    <location>
        <begin position="22"/>
        <end position="836"/>
    </location>
</feature>
<keyword evidence="1" id="KW-0732">Signal</keyword>
<dbReference type="Proteomes" id="UP000632774">
    <property type="component" value="Unassembled WGS sequence"/>
</dbReference>
<dbReference type="InterPro" id="IPR013784">
    <property type="entry name" value="Carb-bd-like_fold"/>
</dbReference>
<feature type="signal peptide" evidence="1">
    <location>
        <begin position="1"/>
        <end position="21"/>
    </location>
</feature>
<evidence type="ECO:0000259" key="2">
    <source>
        <dbReference type="Pfam" id="PF01835"/>
    </source>
</evidence>
<dbReference type="InterPro" id="IPR002890">
    <property type="entry name" value="MG2"/>
</dbReference>
<dbReference type="InterPro" id="IPR013783">
    <property type="entry name" value="Ig-like_fold"/>
</dbReference>
<evidence type="ECO:0000313" key="4">
    <source>
        <dbReference type="Proteomes" id="UP000632774"/>
    </source>
</evidence>
<evidence type="ECO:0000313" key="3">
    <source>
        <dbReference type="EMBL" id="MBE9666369.1"/>
    </source>
</evidence>